<dbReference type="AlphaFoldDB" id="F2UJE3"/>
<protein>
    <recommendedName>
        <fullName evidence="5">Cilia- and flagella-associated protein 97</fullName>
    </recommendedName>
</protein>
<dbReference type="GeneID" id="16071145"/>
<proteinExistence type="inferred from homology"/>
<feature type="compositionally biased region" description="Acidic residues" evidence="2">
    <location>
        <begin position="46"/>
        <end position="57"/>
    </location>
</feature>
<dbReference type="InterPro" id="IPR029488">
    <property type="entry name" value="Hmw/CFAP97"/>
</dbReference>
<keyword evidence="4" id="KW-1185">Reference proteome</keyword>
<dbReference type="Pfam" id="PF13879">
    <property type="entry name" value="Hmw_CFAP97"/>
    <property type="match status" value="1"/>
</dbReference>
<feature type="compositionally biased region" description="Basic residues" evidence="2">
    <location>
        <begin position="29"/>
        <end position="40"/>
    </location>
</feature>
<evidence type="ECO:0000256" key="1">
    <source>
        <dbReference type="ARBA" id="ARBA00008315"/>
    </source>
</evidence>
<reference evidence="3" key="1">
    <citation type="submission" date="2009-08" db="EMBL/GenBank/DDBJ databases">
        <title>Annotation of Salpingoeca rosetta.</title>
        <authorList>
            <consortium name="The Broad Institute Genome Sequencing Platform"/>
            <person name="Russ C."/>
            <person name="Cuomo C."/>
            <person name="Burger G."/>
            <person name="Gray M.W."/>
            <person name="Holland P.W.H."/>
            <person name="King N."/>
            <person name="Lang F.B.F."/>
            <person name="Roger A.J."/>
            <person name="Ruiz-Trillo I."/>
            <person name="Young S.K."/>
            <person name="Zeng Q."/>
            <person name="Gargeya S."/>
            <person name="Alvarado L."/>
            <person name="Berlin A."/>
            <person name="Chapman S.B."/>
            <person name="Chen Z."/>
            <person name="Freedman E."/>
            <person name="Gellesch M."/>
            <person name="Goldberg J."/>
            <person name="Griggs A."/>
            <person name="Gujja S."/>
            <person name="Heilman E."/>
            <person name="Heiman D."/>
            <person name="Howarth C."/>
            <person name="Mehta T."/>
            <person name="Neiman D."/>
            <person name="Pearson M."/>
            <person name="Roberts A."/>
            <person name="Saif S."/>
            <person name="Shea T."/>
            <person name="Shenoy N."/>
            <person name="Sisk P."/>
            <person name="Stolte C."/>
            <person name="Sykes S."/>
            <person name="White J."/>
            <person name="Yandava C."/>
            <person name="Haas B."/>
            <person name="Nusbaum C."/>
            <person name="Birren B."/>
        </authorList>
    </citation>
    <scope>NUCLEOTIDE SEQUENCE [LARGE SCALE GENOMIC DNA]</scope>
    <source>
        <strain evidence="3">ATCC 50818</strain>
    </source>
</reference>
<feature type="region of interest" description="Disordered" evidence="2">
    <location>
        <begin position="145"/>
        <end position="224"/>
    </location>
</feature>
<feature type="region of interest" description="Disordered" evidence="2">
    <location>
        <begin position="1"/>
        <end position="129"/>
    </location>
</feature>
<feature type="compositionally biased region" description="Low complexity" evidence="2">
    <location>
        <begin position="189"/>
        <end position="200"/>
    </location>
</feature>
<sequence length="224" mass="25532">MALRRGRIAEDEVVEEERGLAQGSSPQRRGQHAKGARRTKGKDEVNYDDESDVEEEVVGGGHDRDRTQQRGRHDGATSDDDDDGLIEEEEDMDDSRYYEDVSPIPKLSELRLTGLPTNRTHNRDDMRRIQRENVMLLGKLEEIQRKGGAMDTRPHKSQKHVASSSVNRRKHQRETANQNKAFLKRLQGVKSTVPKPTSSKSKARPGPPRQKKPARKLVQPEWND</sequence>
<dbReference type="RefSeq" id="XP_004990586.1">
    <property type="nucleotide sequence ID" value="XM_004990529.1"/>
</dbReference>
<accession>F2UJE3</accession>
<evidence type="ECO:0008006" key="5">
    <source>
        <dbReference type="Google" id="ProtNLM"/>
    </source>
</evidence>
<dbReference type="InParanoid" id="F2UJE3"/>
<dbReference type="EMBL" id="GL832977">
    <property type="protein sequence ID" value="EGD77242.1"/>
    <property type="molecule type" value="Genomic_DNA"/>
</dbReference>
<dbReference type="OrthoDB" id="515313at2759"/>
<evidence type="ECO:0000313" key="3">
    <source>
        <dbReference type="EMBL" id="EGD77242.1"/>
    </source>
</evidence>
<dbReference type="PANTHER" id="PTHR23035">
    <property type="entry name" value="CILIA- AND FLAGELLA-ASSOCIATED PROTEIN 97-RELATED"/>
    <property type="match status" value="1"/>
</dbReference>
<dbReference type="InterPro" id="IPR038791">
    <property type="entry name" value="Cfap97/Hemingway"/>
</dbReference>
<gene>
    <name evidence="3" type="ORF">PTSG_08334</name>
</gene>
<organism evidence="4">
    <name type="scientific">Salpingoeca rosetta (strain ATCC 50818 / BSB-021)</name>
    <dbReference type="NCBI Taxonomy" id="946362"/>
    <lineage>
        <taxon>Eukaryota</taxon>
        <taxon>Choanoflagellata</taxon>
        <taxon>Craspedida</taxon>
        <taxon>Salpingoecidae</taxon>
        <taxon>Salpingoeca</taxon>
    </lineage>
</organism>
<dbReference type="KEGG" id="sre:PTSG_08334"/>
<feature type="compositionally biased region" description="Basic and acidic residues" evidence="2">
    <location>
        <begin position="61"/>
        <end position="76"/>
    </location>
</feature>
<feature type="compositionally biased region" description="Acidic residues" evidence="2">
    <location>
        <begin position="77"/>
        <end position="93"/>
    </location>
</feature>
<comment type="similarity">
    <text evidence="1">Belongs to the CFAP97 family.</text>
</comment>
<dbReference type="PANTHER" id="PTHR23035:SF1">
    <property type="entry name" value="CILIA- AND FLAGELLA-ASSOCIATED PROTEIN 97"/>
    <property type="match status" value="1"/>
</dbReference>
<evidence type="ECO:0000256" key="2">
    <source>
        <dbReference type="SAM" id="MobiDB-lite"/>
    </source>
</evidence>
<dbReference type="Proteomes" id="UP000007799">
    <property type="component" value="Unassembled WGS sequence"/>
</dbReference>
<name>F2UJE3_SALR5</name>
<evidence type="ECO:0000313" key="4">
    <source>
        <dbReference type="Proteomes" id="UP000007799"/>
    </source>
</evidence>